<accession>A0A1I8Q4J2</accession>
<dbReference type="OrthoDB" id="7975395at2759"/>
<dbReference type="VEuPathDB" id="VectorBase:SCAU013839"/>
<dbReference type="AlphaFoldDB" id="A0A1I8Q4J2"/>
<dbReference type="KEGG" id="scac:106088004"/>
<dbReference type="InterPro" id="IPR006601">
    <property type="entry name" value="Uncharacterised_DM11_DROME"/>
</dbReference>
<proteinExistence type="predicted"/>
<evidence type="ECO:0000313" key="3">
    <source>
        <dbReference type="Proteomes" id="UP000095300"/>
    </source>
</evidence>
<keyword evidence="3" id="KW-1185">Reference proteome</keyword>
<evidence type="ECO:0000256" key="1">
    <source>
        <dbReference type="SAM" id="SignalP"/>
    </source>
</evidence>
<sequence>MDILAILLLWQLIIVESGQYIFEYYNEEIFEKCPNIPGNNGIHDFFSVGQMTLELDEGSITARGNSTCVWKEVEPTDRIEITVEVYIFKRGTWQVSPFTLYDRDWCKSLFDKTSLWYKIWTKNIRESDRKCVNIYGQTFRYDEFTVDTVLEFPTNVGGRYKGVTTIVAIDKRNVRKPNKVCFEITGEFHRIK</sequence>
<evidence type="ECO:0000313" key="2">
    <source>
        <dbReference type="EnsemblMetazoa" id="SCAU013839-PA"/>
    </source>
</evidence>
<feature type="signal peptide" evidence="1">
    <location>
        <begin position="1"/>
        <end position="18"/>
    </location>
</feature>
<organism evidence="2 3">
    <name type="scientific">Stomoxys calcitrans</name>
    <name type="common">Stable fly</name>
    <name type="synonym">Conops calcitrans</name>
    <dbReference type="NCBI Taxonomy" id="35570"/>
    <lineage>
        <taxon>Eukaryota</taxon>
        <taxon>Metazoa</taxon>
        <taxon>Ecdysozoa</taxon>
        <taxon>Arthropoda</taxon>
        <taxon>Hexapoda</taxon>
        <taxon>Insecta</taxon>
        <taxon>Pterygota</taxon>
        <taxon>Neoptera</taxon>
        <taxon>Endopterygota</taxon>
        <taxon>Diptera</taxon>
        <taxon>Brachycera</taxon>
        <taxon>Muscomorpha</taxon>
        <taxon>Muscoidea</taxon>
        <taxon>Muscidae</taxon>
        <taxon>Stomoxys</taxon>
    </lineage>
</organism>
<dbReference type="EnsemblMetazoa" id="SCAU013839-RA">
    <property type="protein sequence ID" value="SCAU013839-PA"/>
    <property type="gene ID" value="SCAU013839"/>
</dbReference>
<keyword evidence="1" id="KW-0732">Signal</keyword>
<dbReference type="SMART" id="SM00675">
    <property type="entry name" value="DM11"/>
    <property type="match status" value="1"/>
</dbReference>
<reference evidence="2" key="1">
    <citation type="submission" date="2020-05" db="UniProtKB">
        <authorList>
            <consortium name="EnsemblMetazoa"/>
        </authorList>
    </citation>
    <scope>IDENTIFICATION</scope>
    <source>
        <strain evidence="2">USDA</strain>
    </source>
</reference>
<name>A0A1I8Q4J2_STOCA</name>
<feature type="chain" id="PRO_5009327682" evidence="1">
    <location>
        <begin position="19"/>
        <end position="192"/>
    </location>
</feature>
<dbReference type="Proteomes" id="UP000095300">
    <property type="component" value="Unassembled WGS sequence"/>
</dbReference>
<gene>
    <name evidence="2" type="primary">106088004</name>
</gene>
<protein>
    <submittedName>
        <fullName evidence="2">Uncharacterized protein</fullName>
    </submittedName>
</protein>